<dbReference type="FunFam" id="3.40.50.2300:FF:000018">
    <property type="entry name" value="DNA-binding transcriptional regulator NtrC"/>
    <property type="match status" value="1"/>
</dbReference>
<keyword evidence="2" id="KW-0547">Nucleotide-binding</keyword>
<sequence length="460" mass="50952">MFPTILIIDDEPMILQSLSGLLSDEGFEVLTATNGYEGLKLIETESPDLVLLDIWMPGIDGIETLKEIKKSNPFIQVIIITGHGNVETAVRATKLGAFDMIEKPLSIDKVIVDISNALNFRRLEEENRYLRKKTIEKHAIDGHSPAISELKQQIAVVAPTGSWVLITGENGAGKELVARNIHQFSPRAEQPLIDINCAAIPDERLESELFGHEKGAVPWSENRKRGRFEMADRGTLLLDEICDMSLSTQAKLLRVLQEQKFQRVGGGRTIRINVRVIAATNRDIEAEIEKGNFREDLYYRLNEIPITVPALRNRREDIPVLAKVFLAKRAGQYGGPAKQFTAEALEMLGAYSWPGNVRELKNLINRLVLMIDRDSIGVDDIPAPCNPGAGGGEPEPIVEKLLSAADLNGARAAFEAEFIRRRLAEHGNDPEKAARVMGMSPEDLLRKLGASGGDSAHHRR</sequence>
<dbReference type="PANTHER" id="PTHR32071:SF17">
    <property type="entry name" value="TRANSCRIPTIONAL REGULATOR (NTRC FAMILY)"/>
    <property type="match status" value="1"/>
</dbReference>
<dbReference type="InterPro" id="IPR009057">
    <property type="entry name" value="Homeodomain-like_sf"/>
</dbReference>
<keyword evidence="11" id="KW-1185">Reference proteome</keyword>
<feature type="domain" description="Sigma-54 factor interaction" evidence="8">
    <location>
        <begin position="140"/>
        <end position="369"/>
    </location>
</feature>
<reference evidence="11" key="2">
    <citation type="submission" date="2019-01" db="EMBL/GenBank/DDBJ databases">
        <title>Genome sequence of Desulfonema ishimotonii strain Tokyo 01.</title>
        <authorList>
            <person name="Fukui M."/>
        </authorList>
    </citation>
    <scope>NUCLEOTIDE SEQUENCE [LARGE SCALE GENOMIC DNA]</scope>
    <source>
        <strain evidence="11">Tokyo 01</strain>
    </source>
</reference>
<dbReference type="Pfam" id="PF00072">
    <property type="entry name" value="Response_reg"/>
    <property type="match status" value="1"/>
</dbReference>
<dbReference type="AlphaFoldDB" id="A0A401G114"/>
<evidence type="ECO:0000256" key="3">
    <source>
        <dbReference type="ARBA" id="ARBA00022840"/>
    </source>
</evidence>
<dbReference type="GO" id="GO:0006355">
    <property type="term" value="P:regulation of DNA-templated transcription"/>
    <property type="evidence" value="ECO:0007669"/>
    <property type="project" value="InterPro"/>
</dbReference>
<dbReference type="Proteomes" id="UP000288096">
    <property type="component" value="Unassembled WGS sequence"/>
</dbReference>
<evidence type="ECO:0000256" key="5">
    <source>
        <dbReference type="ARBA" id="ARBA00023015"/>
    </source>
</evidence>
<dbReference type="InterPro" id="IPR011006">
    <property type="entry name" value="CheY-like_superfamily"/>
</dbReference>
<dbReference type="SMART" id="SM00382">
    <property type="entry name" value="AAA"/>
    <property type="match status" value="1"/>
</dbReference>
<dbReference type="InterPro" id="IPR058031">
    <property type="entry name" value="AAA_lid_NorR"/>
</dbReference>
<dbReference type="Gene3D" id="3.40.50.2300">
    <property type="match status" value="1"/>
</dbReference>
<dbReference type="PROSITE" id="PS00688">
    <property type="entry name" value="SIGMA54_INTERACT_3"/>
    <property type="match status" value="1"/>
</dbReference>
<protein>
    <submittedName>
        <fullName evidence="10">Fis family transcriptional regulator</fullName>
    </submittedName>
</protein>
<keyword evidence="1 7" id="KW-0597">Phosphoprotein</keyword>
<dbReference type="CDD" id="cd17550">
    <property type="entry name" value="REC_NtrX-like"/>
    <property type="match status" value="1"/>
</dbReference>
<evidence type="ECO:0000313" key="11">
    <source>
        <dbReference type="Proteomes" id="UP000288096"/>
    </source>
</evidence>
<evidence type="ECO:0000256" key="4">
    <source>
        <dbReference type="ARBA" id="ARBA00023012"/>
    </source>
</evidence>
<dbReference type="PANTHER" id="PTHR32071">
    <property type="entry name" value="TRANSCRIPTIONAL REGULATORY PROTEIN"/>
    <property type="match status" value="1"/>
</dbReference>
<organism evidence="10 11">
    <name type="scientific">Desulfonema ishimotonii</name>
    <dbReference type="NCBI Taxonomy" id="45657"/>
    <lineage>
        <taxon>Bacteria</taxon>
        <taxon>Pseudomonadati</taxon>
        <taxon>Thermodesulfobacteriota</taxon>
        <taxon>Desulfobacteria</taxon>
        <taxon>Desulfobacterales</taxon>
        <taxon>Desulfococcaceae</taxon>
        <taxon>Desulfonema</taxon>
    </lineage>
</organism>
<dbReference type="PROSITE" id="PS50110">
    <property type="entry name" value="RESPONSE_REGULATORY"/>
    <property type="match status" value="1"/>
</dbReference>
<dbReference type="EMBL" id="BEXT01000001">
    <property type="protein sequence ID" value="GBC62896.1"/>
    <property type="molecule type" value="Genomic_DNA"/>
</dbReference>
<dbReference type="Pfam" id="PF25601">
    <property type="entry name" value="AAA_lid_14"/>
    <property type="match status" value="1"/>
</dbReference>
<dbReference type="Gene3D" id="3.40.50.300">
    <property type="entry name" value="P-loop containing nucleotide triphosphate hydrolases"/>
    <property type="match status" value="1"/>
</dbReference>
<dbReference type="GO" id="GO:0005524">
    <property type="term" value="F:ATP binding"/>
    <property type="evidence" value="ECO:0007669"/>
    <property type="project" value="UniProtKB-KW"/>
</dbReference>
<evidence type="ECO:0000256" key="1">
    <source>
        <dbReference type="ARBA" id="ARBA00022553"/>
    </source>
</evidence>
<dbReference type="RefSeq" id="WP_124330030.1">
    <property type="nucleotide sequence ID" value="NZ_BEXT01000001.1"/>
</dbReference>
<evidence type="ECO:0000259" key="9">
    <source>
        <dbReference type="PROSITE" id="PS50110"/>
    </source>
</evidence>
<keyword evidence="3" id="KW-0067">ATP-binding</keyword>
<dbReference type="Gene3D" id="1.10.10.60">
    <property type="entry name" value="Homeodomain-like"/>
    <property type="match status" value="1"/>
</dbReference>
<dbReference type="FunFam" id="3.40.50.300:FF:000006">
    <property type="entry name" value="DNA-binding transcriptional regulator NtrC"/>
    <property type="match status" value="1"/>
</dbReference>
<comment type="caution">
    <text evidence="10">The sequence shown here is derived from an EMBL/GenBank/DDBJ whole genome shotgun (WGS) entry which is preliminary data.</text>
</comment>
<keyword evidence="5" id="KW-0805">Transcription regulation</keyword>
<dbReference type="SUPFAM" id="SSF52172">
    <property type="entry name" value="CheY-like"/>
    <property type="match status" value="1"/>
</dbReference>
<evidence type="ECO:0000256" key="2">
    <source>
        <dbReference type="ARBA" id="ARBA00022741"/>
    </source>
</evidence>
<dbReference type="InterPro" id="IPR025944">
    <property type="entry name" value="Sigma_54_int_dom_CS"/>
</dbReference>
<dbReference type="InterPro" id="IPR003593">
    <property type="entry name" value="AAA+_ATPase"/>
</dbReference>
<proteinExistence type="predicted"/>
<evidence type="ECO:0000256" key="7">
    <source>
        <dbReference type="PROSITE-ProRule" id="PRU00169"/>
    </source>
</evidence>
<dbReference type="OrthoDB" id="9763792at2"/>
<dbReference type="InterPro" id="IPR001789">
    <property type="entry name" value="Sig_transdc_resp-reg_receiver"/>
</dbReference>
<dbReference type="SUPFAM" id="SSF46689">
    <property type="entry name" value="Homeodomain-like"/>
    <property type="match status" value="1"/>
</dbReference>
<dbReference type="PROSITE" id="PS50045">
    <property type="entry name" value="SIGMA54_INTERACT_4"/>
    <property type="match status" value="1"/>
</dbReference>
<keyword evidence="6" id="KW-0804">Transcription</keyword>
<evidence type="ECO:0000313" key="10">
    <source>
        <dbReference type="EMBL" id="GBC62896.1"/>
    </source>
</evidence>
<dbReference type="GO" id="GO:0000160">
    <property type="term" value="P:phosphorelay signal transduction system"/>
    <property type="evidence" value="ECO:0007669"/>
    <property type="project" value="UniProtKB-KW"/>
</dbReference>
<reference evidence="11" key="1">
    <citation type="submission" date="2017-11" db="EMBL/GenBank/DDBJ databases">
        <authorList>
            <person name="Watanabe M."/>
            <person name="Kojima H."/>
        </authorList>
    </citation>
    <scope>NUCLEOTIDE SEQUENCE [LARGE SCALE GENOMIC DNA]</scope>
    <source>
        <strain evidence="11">Tokyo 01</strain>
    </source>
</reference>
<dbReference type="InterPro" id="IPR002078">
    <property type="entry name" value="Sigma_54_int"/>
</dbReference>
<feature type="modified residue" description="4-aspartylphosphate" evidence="7">
    <location>
        <position position="53"/>
    </location>
</feature>
<dbReference type="SUPFAM" id="SSF52540">
    <property type="entry name" value="P-loop containing nucleoside triphosphate hydrolases"/>
    <property type="match status" value="1"/>
</dbReference>
<dbReference type="Gene3D" id="1.10.8.60">
    <property type="match status" value="1"/>
</dbReference>
<name>A0A401G114_9BACT</name>
<gene>
    <name evidence="10" type="ORF">DENIS_3880</name>
</gene>
<dbReference type="CDD" id="cd00009">
    <property type="entry name" value="AAA"/>
    <property type="match status" value="1"/>
</dbReference>
<accession>A0A401G114</accession>
<dbReference type="SMART" id="SM00448">
    <property type="entry name" value="REC"/>
    <property type="match status" value="1"/>
</dbReference>
<feature type="domain" description="Response regulatory" evidence="9">
    <location>
        <begin position="4"/>
        <end position="118"/>
    </location>
</feature>
<dbReference type="InterPro" id="IPR027417">
    <property type="entry name" value="P-loop_NTPase"/>
</dbReference>
<evidence type="ECO:0000259" key="8">
    <source>
        <dbReference type="PROSITE" id="PS50045"/>
    </source>
</evidence>
<evidence type="ECO:0000256" key="6">
    <source>
        <dbReference type="ARBA" id="ARBA00023163"/>
    </source>
</evidence>
<keyword evidence="4" id="KW-0902">Two-component regulatory system</keyword>
<dbReference type="Pfam" id="PF00158">
    <property type="entry name" value="Sigma54_activat"/>
    <property type="match status" value="1"/>
</dbReference>